<proteinExistence type="predicted"/>
<accession>A0A7R8W4U3</accession>
<organism evidence="1">
    <name type="scientific">Cyprideis torosa</name>
    <dbReference type="NCBI Taxonomy" id="163714"/>
    <lineage>
        <taxon>Eukaryota</taxon>
        <taxon>Metazoa</taxon>
        <taxon>Ecdysozoa</taxon>
        <taxon>Arthropoda</taxon>
        <taxon>Crustacea</taxon>
        <taxon>Oligostraca</taxon>
        <taxon>Ostracoda</taxon>
        <taxon>Podocopa</taxon>
        <taxon>Podocopida</taxon>
        <taxon>Cytherocopina</taxon>
        <taxon>Cytheroidea</taxon>
        <taxon>Cytherideidae</taxon>
        <taxon>Cyprideis</taxon>
    </lineage>
</organism>
<protein>
    <submittedName>
        <fullName evidence="1">Uncharacterized protein</fullName>
    </submittedName>
</protein>
<gene>
    <name evidence="1" type="ORF">CTOB1V02_LOCUS2853</name>
</gene>
<dbReference type="AlphaFoldDB" id="A0A7R8W4U3"/>
<name>A0A7R8W4U3_9CRUS</name>
<dbReference type="EMBL" id="OB660461">
    <property type="protein sequence ID" value="CAD7224902.1"/>
    <property type="molecule type" value="Genomic_DNA"/>
</dbReference>
<evidence type="ECO:0000313" key="1">
    <source>
        <dbReference type="EMBL" id="CAD7224902.1"/>
    </source>
</evidence>
<reference evidence="1" key="1">
    <citation type="submission" date="2020-11" db="EMBL/GenBank/DDBJ databases">
        <authorList>
            <person name="Tran Van P."/>
        </authorList>
    </citation>
    <scope>NUCLEOTIDE SEQUENCE</scope>
</reference>
<sequence>MERLRHVQYEVSTAVELWPVRSRAEWLWAPWYWETSSPASCPGLVHPTRDFSVRSVHAASSLMQDL</sequence>